<protein>
    <submittedName>
        <fullName evidence="3">Gag-pol polyprotein</fullName>
    </submittedName>
</protein>
<sequence length="398" mass="45745">MKVGMLEATQTFTLEAKKLEIWFLKQKLDEVDDTVKFYSDVFRALERENIDLKVKLEEQNQLKKEHHDLLYTMKNKLVKIQIKELQAKVSELENKRKIQDNEISQSLIDENKQWGLLAIAVPEWREDEPSIAAMDRCSGFCYSGAPFIIVVMISSWGSRTNLLKKVDMLEATHKGKKCNRGTTTNFKTFGFLRSVIAEVKGRFRGTLSGFGSVAVLRREGMLDFVKRLVDCSIFFRSCLKLLPNWTDTEEEGEPTVQQGTEPSIQEEVEPSAQENIEEDIDTNSICSDQSIDYGSDVHEELRIVKEDVRKFKESRRRKKKEKAKGFLGEVGLDEGYEDIERGKNNFKGKLTGDEPYYDSYDCDSFQSDEEEPVSDAELEGGSLRGRKNNNRVIYYSTL</sequence>
<dbReference type="Proteomes" id="UP000011115">
    <property type="component" value="Unassembled WGS sequence"/>
</dbReference>
<feature type="region of interest" description="Disordered" evidence="2">
    <location>
        <begin position="249"/>
        <end position="273"/>
    </location>
</feature>
<dbReference type="AlphaFoldDB" id="M1DQF3"/>
<feature type="compositionally biased region" description="Acidic residues" evidence="2">
    <location>
        <begin position="366"/>
        <end position="378"/>
    </location>
</feature>
<name>M1DQF3_SOLTU</name>
<evidence type="ECO:0000313" key="3">
    <source>
        <dbReference type="EnsemblPlants" id="PGSC0003DMT400092732"/>
    </source>
</evidence>
<feature type="compositionally biased region" description="Acidic residues" evidence="2">
    <location>
        <begin position="264"/>
        <end position="273"/>
    </location>
</feature>
<keyword evidence="4" id="KW-1185">Reference proteome</keyword>
<reference evidence="3" key="2">
    <citation type="submission" date="2015-06" db="UniProtKB">
        <authorList>
            <consortium name="EnsemblPlants"/>
        </authorList>
    </citation>
    <scope>IDENTIFICATION</scope>
    <source>
        <strain evidence="3">DM1-3 516 R44</strain>
    </source>
</reference>
<dbReference type="PaxDb" id="4113-PGSC0003DMT400092732"/>
<evidence type="ECO:0000256" key="2">
    <source>
        <dbReference type="SAM" id="MobiDB-lite"/>
    </source>
</evidence>
<proteinExistence type="predicted"/>
<feature type="coiled-coil region" evidence="1">
    <location>
        <begin position="42"/>
        <end position="102"/>
    </location>
</feature>
<reference evidence="4" key="1">
    <citation type="journal article" date="2011" name="Nature">
        <title>Genome sequence and analysis of the tuber crop potato.</title>
        <authorList>
            <consortium name="The Potato Genome Sequencing Consortium"/>
        </authorList>
    </citation>
    <scope>NUCLEOTIDE SEQUENCE [LARGE SCALE GENOMIC DNA]</scope>
    <source>
        <strain evidence="4">cv. DM1-3 516 R44</strain>
    </source>
</reference>
<feature type="region of interest" description="Disordered" evidence="2">
    <location>
        <begin position="346"/>
        <end position="384"/>
    </location>
</feature>
<organism evidence="3 4">
    <name type="scientific">Solanum tuberosum</name>
    <name type="common">Potato</name>
    <dbReference type="NCBI Taxonomy" id="4113"/>
    <lineage>
        <taxon>Eukaryota</taxon>
        <taxon>Viridiplantae</taxon>
        <taxon>Streptophyta</taxon>
        <taxon>Embryophyta</taxon>
        <taxon>Tracheophyta</taxon>
        <taxon>Spermatophyta</taxon>
        <taxon>Magnoliopsida</taxon>
        <taxon>eudicotyledons</taxon>
        <taxon>Gunneridae</taxon>
        <taxon>Pentapetalae</taxon>
        <taxon>asterids</taxon>
        <taxon>lamiids</taxon>
        <taxon>Solanales</taxon>
        <taxon>Solanaceae</taxon>
        <taxon>Solanoideae</taxon>
        <taxon>Solaneae</taxon>
        <taxon>Solanum</taxon>
    </lineage>
</organism>
<evidence type="ECO:0000256" key="1">
    <source>
        <dbReference type="SAM" id="Coils"/>
    </source>
</evidence>
<dbReference type="Gramene" id="PGSC0003DMT400092732">
    <property type="protein sequence ID" value="PGSC0003DMT400092732"/>
    <property type="gene ID" value="PGSC0003DMG400042303"/>
</dbReference>
<accession>M1DQF3</accession>
<keyword evidence="1" id="KW-0175">Coiled coil</keyword>
<dbReference type="HOGENOM" id="CLU_693367_0_0_1"/>
<evidence type="ECO:0000313" key="4">
    <source>
        <dbReference type="Proteomes" id="UP000011115"/>
    </source>
</evidence>
<dbReference type="EnsemblPlants" id="PGSC0003DMT400092732">
    <property type="protein sequence ID" value="PGSC0003DMT400092732"/>
    <property type="gene ID" value="PGSC0003DMG400042303"/>
</dbReference>
<dbReference type="InParanoid" id="M1DQF3"/>